<name>A0ABP6VKH9_9PSEU</name>
<dbReference type="InterPro" id="IPR009100">
    <property type="entry name" value="AcylCoA_DH/oxidase_NM_dom_sf"/>
</dbReference>
<accession>A0ABP6VKH9</accession>
<protein>
    <submittedName>
        <fullName evidence="2">Acyl-CoA dehydrogenase family protein</fullName>
    </submittedName>
</protein>
<dbReference type="InterPro" id="IPR037069">
    <property type="entry name" value="AcylCoA_DH/ox_N_sf"/>
</dbReference>
<evidence type="ECO:0000313" key="3">
    <source>
        <dbReference type="Proteomes" id="UP001500689"/>
    </source>
</evidence>
<keyword evidence="3" id="KW-1185">Reference proteome</keyword>
<evidence type="ECO:0000259" key="1">
    <source>
        <dbReference type="Pfam" id="PF02771"/>
    </source>
</evidence>
<feature type="domain" description="Acyl-CoA dehydrogenase/oxidase N-terminal" evidence="1">
    <location>
        <begin position="7"/>
        <end position="111"/>
    </location>
</feature>
<dbReference type="Proteomes" id="UP001500689">
    <property type="component" value="Unassembled WGS sequence"/>
</dbReference>
<gene>
    <name evidence="2" type="ORF">GCM10022222_20580</name>
</gene>
<dbReference type="Gene3D" id="1.10.540.10">
    <property type="entry name" value="Acyl-CoA dehydrogenase/oxidase, N-terminal domain"/>
    <property type="match status" value="1"/>
</dbReference>
<evidence type="ECO:0000313" key="2">
    <source>
        <dbReference type="EMBL" id="GAA3536734.1"/>
    </source>
</evidence>
<dbReference type="EMBL" id="BAAAZN010000003">
    <property type="protein sequence ID" value="GAA3536734.1"/>
    <property type="molecule type" value="Genomic_DNA"/>
</dbReference>
<organism evidence="2 3">
    <name type="scientific">Amycolatopsis ultiminotia</name>
    <dbReference type="NCBI Taxonomy" id="543629"/>
    <lineage>
        <taxon>Bacteria</taxon>
        <taxon>Bacillati</taxon>
        <taxon>Actinomycetota</taxon>
        <taxon>Actinomycetes</taxon>
        <taxon>Pseudonocardiales</taxon>
        <taxon>Pseudonocardiaceae</taxon>
        <taxon>Amycolatopsis</taxon>
    </lineage>
</organism>
<dbReference type="PANTHER" id="PTHR43884:SF12">
    <property type="entry name" value="ISOVALERYL-COA DEHYDROGENASE, MITOCHONDRIAL-RELATED"/>
    <property type="match status" value="1"/>
</dbReference>
<dbReference type="InterPro" id="IPR013786">
    <property type="entry name" value="AcylCoA_DH/ox_N"/>
</dbReference>
<dbReference type="Pfam" id="PF02771">
    <property type="entry name" value="Acyl-CoA_dh_N"/>
    <property type="match status" value="1"/>
</dbReference>
<dbReference type="Gene3D" id="2.40.110.10">
    <property type="entry name" value="Butyryl-CoA Dehydrogenase, subunit A, domain 2"/>
    <property type="match status" value="1"/>
</dbReference>
<sequence>MIAVPDLVARARALADDLLFPAAAEVDRRGAVPRSHFDALAAEGLYGLAAPPGVGGAGVGMDGIILVLEAITGGCLSTGFTWLQHHGLVAGLSGSDRADVRERYLPDLVSGVLRGGSAYAGVIPTPPRVRARRVNGGYRFDGDAPFVSGWGGIDLLQLSGREDDTVVNAVVDAVEGDGLAATPLELNAAQATATVRLALTDYFVPDERVFATVDHAQFVGANTIGSRFNGCAPLGHAERCARLIEEAGQPDTASALRAEQNEIRKRLDAGLADPASLPSARAAGADLAYRSAGALAAATGSRAVLAGEHAGRLVREATFLLVAASRPEIKDGLLALARR</sequence>
<proteinExistence type="predicted"/>
<comment type="caution">
    <text evidence="2">The sequence shown here is derived from an EMBL/GenBank/DDBJ whole genome shotgun (WGS) entry which is preliminary data.</text>
</comment>
<dbReference type="InterPro" id="IPR046373">
    <property type="entry name" value="Acyl-CoA_Oxase/DH_mid-dom_sf"/>
</dbReference>
<dbReference type="SUPFAM" id="SSF56645">
    <property type="entry name" value="Acyl-CoA dehydrogenase NM domain-like"/>
    <property type="match status" value="1"/>
</dbReference>
<reference evidence="3" key="1">
    <citation type="journal article" date="2019" name="Int. J. Syst. Evol. Microbiol.">
        <title>The Global Catalogue of Microorganisms (GCM) 10K type strain sequencing project: providing services to taxonomists for standard genome sequencing and annotation.</title>
        <authorList>
            <consortium name="The Broad Institute Genomics Platform"/>
            <consortium name="The Broad Institute Genome Sequencing Center for Infectious Disease"/>
            <person name="Wu L."/>
            <person name="Ma J."/>
        </authorList>
    </citation>
    <scope>NUCLEOTIDE SEQUENCE [LARGE SCALE GENOMIC DNA]</scope>
    <source>
        <strain evidence="3">JCM 16898</strain>
    </source>
</reference>
<dbReference type="PANTHER" id="PTHR43884">
    <property type="entry name" value="ACYL-COA DEHYDROGENASE"/>
    <property type="match status" value="1"/>
</dbReference>